<name>A0A081QGT6_STRMT</name>
<dbReference type="AlphaFoldDB" id="A0A081QGT6"/>
<dbReference type="NCBIfam" id="TIGR01484">
    <property type="entry name" value="HAD-SF-IIB"/>
    <property type="match status" value="1"/>
</dbReference>
<organism evidence="1 2">
    <name type="scientific">Streptococcus mitis</name>
    <dbReference type="NCBI Taxonomy" id="28037"/>
    <lineage>
        <taxon>Bacteria</taxon>
        <taxon>Bacillati</taxon>
        <taxon>Bacillota</taxon>
        <taxon>Bacilli</taxon>
        <taxon>Lactobacillales</taxon>
        <taxon>Streptococcaceae</taxon>
        <taxon>Streptococcus</taxon>
        <taxon>Streptococcus mitis group</taxon>
    </lineage>
</organism>
<dbReference type="PATRIC" id="fig|28037.97.peg.392"/>
<dbReference type="GO" id="GO:0005829">
    <property type="term" value="C:cytosol"/>
    <property type="evidence" value="ECO:0007669"/>
    <property type="project" value="TreeGrafter"/>
</dbReference>
<dbReference type="PANTHER" id="PTHR10000">
    <property type="entry name" value="PHOSPHOSERINE PHOSPHATASE"/>
    <property type="match status" value="1"/>
</dbReference>
<dbReference type="NCBIfam" id="TIGR00099">
    <property type="entry name" value="Cof-subfamily"/>
    <property type="match status" value="1"/>
</dbReference>
<dbReference type="SFLD" id="SFLDS00003">
    <property type="entry name" value="Haloacid_Dehalogenase"/>
    <property type="match status" value="1"/>
</dbReference>
<dbReference type="GO" id="GO:0000287">
    <property type="term" value="F:magnesium ion binding"/>
    <property type="evidence" value="ECO:0007669"/>
    <property type="project" value="TreeGrafter"/>
</dbReference>
<dbReference type="InterPro" id="IPR006379">
    <property type="entry name" value="HAD-SF_hydro_IIB"/>
</dbReference>
<dbReference type="InterPro" id="IPR023214">
    <property type="entry name" value="HAD_sf"/>
</dbReference>
<reference evidence="1 2" key="1">
    <citation type="submission" date="2014-05" db="EMBL/GenBank/DDBJ databases">
        <authorList>
            <person name="Daugherty S.C."/>
            <person name="Tallon L.J."/>
            <person name="Sadzewicz L."/>
            <person name="Kilian M."/>
            <person name="Tettelin H."/>
        </authorList>
    </citation>
    <scope>NUCLEOTIDE SEQUENCE [LARGE SCALE GENOMIC DNA]</scope>
    <source>
        <strain evidence="1 2">SK642</strain>
    </source>
</reference>
<dbReference type="InterPro" id="IPR036412">
    <property type="entry name" value="HAD-like_sf"/>
</dbReference>
<dbReference type="Gene3D" id="3.40.50.1000">
    <property type="entry name" value="HAD superfamily/HAD-like"/>
    <property type="match status" value="1"/>
</dbReference>
<dbReference type="EMBL" id="JPFW01000005">
    <property type="protein sequence ID" value="KEQ42159.1"/>
    <property type="molecule type" value="Genomic_DNA"/>
</dbReference>
<dbReference type="PROSITE" id="PS01229">
    <property type="entry name" value="COF_2"/>
    <property type="match status" value="1"/>
</dbReference>
<comment type="caution">
    <text evidence="1">The sequence shown here is derived from an EMBL/GenBank/DDBJ whole genome shotgun (WGS) entry which is preliminary data.</text>
</comment>
<dbReference type="Gene3D" id="3.30.1240.10">
    <property type="match status" value="1"/>
</dbReference>
<dbReference type="InterPro" id="IPR000150">
    <property type="entry name" value="Cof"/>
</dbReference>
<evidence type="ECO:0000313" key="1">
    <source>
        <dbReference type="EMBL" id="KEQ42159.1"/>
    </source>
</evidence>
<accession>A0A081QGT6</accession>
<dbReference type="SUPFAM" id="SSF56784">
    <property type="entry name" value="HAD-like"/>
    <property type="match status" value="1"/>
</dbReference>
<protein>
    <submittedName>
        <fullName evidence="1">HAD hydrolase, IIB family protein</fullName>
    </submittedName>
</protein>
<dbReference type="PANTHER" id="PTHR10000:SF8">
    <property type="entry name" value="HAD SUPERFAMILY HYDROLASE-LIKE, TYPE 3"/>
    <property type="match status" value="1"/>
</dbReference>
<dbReference type="GO" id="GO:0016791">
    <property type="term" value="F:phosphatase activity"/>
    <property type="evidence" value="ECO:0007669"/>
    <property type="project" value="TreeGrafter"/>
</dbReference>
<evidence type="ECO:0000313" key="2">
    <source>
        <dbReference type="Proteomes" id="UP000028030"/>
    </source>
</evidence>
<dbReference type="CDD" id="cd07516">
    <property type="entry name" value="HAD_Pase"/>
    <property type="match status" value="1"/>
</dbReference>
<sequence>MSKQPTEQVGHLGFIFSKNFEIKLDMERVPWFILFSKEREVNIMNIKRIFCDMDGTLLNSKGQVSDSNAALIREAGIPITLVSARAPMEMKDAIDALQLKGVQVAFNGGLIYTIGNHHQVQPIHVQTIKNKTVKQLLRGIRQHFPKVSLSYYDMNNWYCDKIDVGILYEQSLTHQNPTLIETEEQFLEGRANTFKIMMISFDEEMIRELEKYLQSLYLPQITIQRSGKAYLEITHLSAKKSKGIAHVLRKEQLAKEETAAFGDGHNDLPMLEMVGYPIVMDNAFDDIKEIAYKITKSNDEDGVGYGIHEFLK</sequence>
<proteinExistence type="predicted"/>
<dbReference type="Pfam" id="PF08282">
    <property type="entry name" value="Hydrolase_3"/>
    <property type="match status" value="1"/>
</dbReference>
<dbReference type="Proteomes" id="UP000028030">
    <property type="component" value="Unassembled WGS sequence"/>
</dbReference>
<gene>
    <name evidence="1" type="ORF">SK642_0441</name>
</gene>
<keyword evidence="1" id="KW-0378">Hydrolase</keyword>
<dbReference type="SFLD" id="SFLDG01140">
    <property type="entry name" value="C2.B:_Phosphomannomutase_and_P"/>
    <property type="match status" value="1"/>
</dbReference>